<feature type="region of interest" description="Disordered" evidence="8">
    <location>
        <begin position="154"/>
        <end position="175"/>
    </location>
</feature>
<dbReference type="InterPro" id="IPR007793">
    <property type="entry name" value="DivIVA_fam"/>
</dbReference>
<dbReference type="GO" id="GO:0005737">
    <property type="term" value="C:cytoplasm"/>
    <property type="evidence" value="ECO:0007669"/>
    <property type="project" value="UniProtKB-SubCell"/>
</dbReference>
<dbReference type="KEGG" id="lfp:Y981_03740"/>
<dbReference type="PANTHER" id="PTHR35794">
    <property type="entry name" value="CELL DIVISION PROTEIN DIVIVA"/>
    <property type="match status" value="1"/>
</dbReference>
<dbReference type="OrthoDB" id="9815492at2"/>
<sequence>MIDQGRIDEIRHLEFSRVFRGYEPREVEETLVKISEEMTELLAAYRAQQESLARVESRLSEVEKKEKLLSDTLLEAKALAESTVEAARKEADEIVRDADLSARQILSDAEERRRRAEEWFSSTREGWLFDLARIRKDTVQMVQSLESLENQWNALTWPKPPADPEGSANPLPEGD</sequence>
<gene>
    <name evidence="9" type="ORF">Y981_03740</name>
</gene>
<evidence type="ECO:0000256" key="1">
    <source>
        <dbReference type="ARBA" id="ARBA00004496"/>
    </source>
</evidence>
<proteinExistence type="inferred from homology"/>
<evidence type="ECO:0000256" key="7">
    <source>
        <dbReference type="SAM" id="Coils"/>
    </source>
</evidence>
<organism evidence="9 10">
    <name type="scientific">Leptospirillum ferriphilum YSK</name>
    <dbReference type="NCBI Taxonomy" id="1441628"/>
    <lineage>
        <taxon>Bacteria</taxon>
        <taxon>Pseudomonadati</taxon>
        <taxon>Nitrospirota</taxon>
        <taxon>Nitrospiria</taxon>
        <taxon>Nitrospirales</taxon>
        <taxon>Nitrospiraceae</taxon>
        <taxon>Leptospirillum</taxon>
    </lineage>
</organism>
<dbReference type="RefSeq" id="WP_014960595.1">
    <property type="nucleotide sequence ID" value="NZ_CP007243.1"/>
</dbReference>
<dbReference type="PANTHER" id="PTHR35794:SF2">
    <property type="entry name" value="CELL DIVISION PROTEIN DIVIVA"/>
    <property type="match status" value="1"/>
</dbReference>
<evidence type="ECO:0008006" key="11">
    <source>
        <dbReference type="Google" id="ProtNLM"/>
    </source>
</evidence>
<evidence type="ECO:0000313" key="10">
    <source>
        <dbReference type="Proteomes" id="UP000027059"/>
    </source>
</evidence>
<keyword evidence="5 7" id="KW-0175">Coiled coil</keyword>
<dbReference type="AlphaFoldDB" id="A0A059XSG8"/>
<evidence type="ECO:0000256" key="6">
    <source>
        <dbReference type="ARBA" id="ARBA00023306"/>
    </source>
</evidence>
<dbReference type="NCBIfam" id="TIGR03544">
    <property type="entry name" value="DivI1A_domain"/>
    <property type="match status" value="1"/>
</dbReference>
<dbReference type="HOGENOM" id="CLU_076854_2_0_0"/>
<dbReference type="Gene3D" id="6.10.250.660">
    <property type="match status" value="1"/>
</dbReference>
<dbReference type="Pfam" id="PF05103">
    <property type="entry name" value="DivIVA"/>
    <property type="match status" value="1"/>
</dbReference>
<reference evidence="9 10" key="2">
    <citation type="journal article" date="2015" name="Biomed. Res. Int.">
        <title>Effects of Arsenite Resistance on the Growth and Functional Gene Expression of Leptospirillum ferriphilum and Acidithiobacillus thiooxidans in Pure Culture and Coculture.</title>
        <authorList>
            <person name="Jiang H."/>
            <person name="Liang Y."/>
            <person name="Yin H."/>
            <person name="Xiao Y."/>
            <person name="Guo X."/>
            <person name="Xu Y."/>
            <person name="Hu Q."/>
            <person name="Liu H."/>
            <person name="Liu X."/>
        </authorList>
    </citation>
    <scope>NUCLEOTIDE SEQUENCE [LARGE SCALE GENOMIC DNA]</scope>
    <source>
        <strain evidence="9 10">YSK</strain>
    </source>
</reference>
<comment type="subcellular location">
    <subcellularLocation>
        <location evidence="1">Cytoplasm</location>
    </subcellularLocation>
</comment>
<keyword evidence="3" id="KW-0963">Cytoplasm</keyword>
<accession>A0A059XSG8</accession>
<name>A0A059XSG8_9BACT</name>
<evidence type="ECO:0000256" key="2">
    <source>
        <dbReference type="ARBA" id="ARBA00009008"/>
    </source>
</evidence>
<protein>
    <recommendedName>
        <fullName evidence="11">Cell division protein DivIVA</fullName>
    </recommendedName>
</protein>
<feature type="coiled-coil region" evidence="7">
    <location>
        <begin position="45"/>
        <end position="97"/>
    </location>
</feature>
<evidence type="ECO:0000256" key="8">
    <source>
        <dbReference type="SAM" id="MobiDB-lite"/>
    </source>
</evidence>
<keyword evidence="6" id="KW-0131">Cell cycle</keyword>
<evidence type="ECO:0000256" key="4">
    <source>
        <dbReference type="ARBA" id="ARBA00022618"/>
    </source>
</evidence>
<evidence type="ECO:0000256" key="5">
    <source>
        <dbReference type="ARBA" id="ARBA00023054"/>
    </source>
</evidence>
<dbReference type="InterPro" id="IPR019933">
    <property type="entry name" value="DivIVA_domain"/>
</dbReference>
<keyword evidence="4" id="KW-0132">Cell division</keyword>
<evidence type="ECO:0000313" key="9">
    <source>
        <dbReference type="EMBL" id="AIA31569.1"/>
    </source>
</evidence>
<dbReference type="EMBL" id="CP007243">
    <property type="protein sequence ID" value="AIA31569.1"/>
    <property type="molecule type" value="Genomic_DNA"/>
</dbReference>
<dbReference type="Proteomes" id="UP000027059">
    <property type="component" value="Chromosome"/>
</dbReference>
<evidence type="ECO:0000256" key="3">
    <source>
        <dbReference type="ARBA" id="ARBA00022490"/>
    </source>
</evidence>
<keyword evidence="10" id="KW-1185">Reference proteome</keyword>
<comment type="similarity">
    <text evidence="2">Belongs to the DivIVA family.</text>
</comment>
<dbReference type="Gene3D" id="1.20.5.2950">
    <property type="match status" value="1"/>
</dbReference>
<reference evidence="10" key="1">
    <citation type="submission" date="2014-02" db="EMBL/GenBank/DDBJ databases">
        <title>Complete genome sequence and comparative genomic analysis of the nitrogen-fixing bacterium Leptospirillum ferriphilum YSK.</title>
        <authorList>
            <person name="Guo X."/>
            <person name="Yin H."/>
            <person name="Liang Y."/>
            <person name="Hu Q."/>
            <person name="Ma L."/>
            <person name="Xiao Y."/>
            <person name="Zhang X."/>
            <person name="Qiu G."/>
            <person name="Liu X."/>
        </authorList>
    </citation>
    <scope>NUCLEOTIDE SEQUENCE [LARGE SCALE GENOMIC DNA]</scope>
    <source>
        <strain evidence="10">YSK</strain>
    </source>
</reference>
<dbReference type="GO" id="GO:0051301">
    <property type="term" value="P:cell division"/>
    <property type="evidence" value="ECO:0007669"/>
    <property type="project" value="UniProtKB-KW"/>
</dbReference>